<dbReference type="EMBL" id="VJMH01004643">
    <property type="protein sequence ID" value="KAF0702390.1"/>
    <property type="molecule type" value="Genomic_DNA"/>
</dbReference>
<organism evidence="1">
    <name type="scientific">Aphanomyces stellatus</name>
    <dbReference type="NCBI Taxonomy" id="120398"/>
    <lineage>
        <taxon>Eukaryota</taxon>
        <taxon>Sar</taxon>
        <taxon>Stramenopiles</taxon>
        <taxon>Oomycota</taxon>
        <taxon>Saprolegniomycetes</taxon>
        <taxon>Saprolegniales</taxon>
        <taxon>Verrucalvaceae</taxon>
        <taxon>Aphanomyces</taxon>
    </lineage>
</organism>
<protein>
    <submittedName>
        <fullName evidence="1">Uncharacterized protein</fullName>
    </submittedName>
</protein>
<sequence>MEYLSRILTPSKAKKSKNADVAGFAEVQGVLLSPSPPPVPPAAARTPDEAALALVVAPTAVVVAPPDEEKPAKKGRRYFPTVREYKLVQEAFDDDMGLTLTSVNGEIEVAVRHADRADAVGIVDGVRLAGIAFHGGVFSAPLEGHVPFFRDRLAVYPRLVHLKFSFENLMKAADRGDDSAAFRIRHARLMRQRDERRTAMLKKSSKKLSDIALRRSVVEYLSEELLKDRHVEPPAPQKPTIIKTSMMYIDPKKLAKIEEIQGEIVELRKKKTDCCGQEISGGKDEVLERVAL</sequence>
<dbReference type="AlphaFoldDB" id="A0A6A4Z568"/>
<name>A0A6A4Z568_9STRA</name>
<comment type="caution">
    <text evidence="1">The sequence shown here is derived from an EMBL/GenBank/DDBJ whole genome shotgun (WGS) entry which is preliminary data.</text>
</comment>
<feature type="non-terminal residue" evidence="1">
    <location>
        <position position="292"/>
    </location>
</feature>
<accession>A0A6A4Z568</accession>
<proteinExistence type="predicted"/>
<reference evidence="1" key="1">
    <citation type="submission" date="2019-06" db="EMBL/GenBank/DDBJ databases">
        <title>Genomics analysis of Aphanomyces spp. identifies a new class of oomycete effector associated with host adaptation.</title>
        <authorList>
            <person name="Gaulin E."/>
        </authorList>
    </citation>
    <scope>NUCLEOTIDE SEQUENCE</scope>
    <source>
        <strain evidence="1">CBS 578.67</strain>
    </source>
</reference>
<evidence type="ECO:0000313" key="1">
    <source>
        <dbReference type="EMBL" id="KAF0702390.1"/>
    </source>
</evidence>
<gene>
    <name evidence="1" type="ORF">As57867_007766</name>
</gene>